<dbReference type="InterPro" id="IPR001387">
    <property type="entry name" value="Cro/C1-type_HTH"/>
</dbReference>
<sequence>MKAQQVGGILVLLAIMTVAITYKTMTATSSESEPDLQEAQLTYELEKLQLRQHNLHRYDSLKYYGLIGLLGAANLSLLILAGAYARVKMKRSSVHTAHIGQHGSIPVHYKDLQDFYPIAVNLSLAEIEASASTAHQKAYNISRQMIEDITSYTRAIAGKRGVMFSGSELPDGLQTALPTSLSVPSFEELLEGGAVAPGKPIIMGFHQRQAQERSLKDLKSLAIAGWQGSGKTMSMAYLVASSILAYGVRVYIVDPHKHHAEGLYPLIKPLEKTGHVTVINPFDTPNLIENLNETLDRRLAGKEASEPGILLVIDELARLAKMDCFETLVTFLERCTEETRKANITFIGSSHKWTARHFKGRADIRGCMNSMLIHKTKPSQADLLLEDSQDKRLVKHIHRPGDAILATDFGLPTLVAMPYCTPKDMEKVATLVKNSSTAENPVSLRLDTEEILSSSGGQQSSQNILKQGAAVAHPKSSPKPGTSSSKTPPTKTPKSSTVSHSGIVTKGVIPFERHFKKRRKFTQQTQKTDEPVSLEQIQQQYQTRKEQEPNFTQRELARLTGISVGHLSNILRGKRPLTAKSARKLYKVLFVQESLEKTATRG</sequence>
<keyword evidence="2" id="KW-0812">Transmembrane</keyword>
<dbReference type="GO" id="GO:0016887">
    <property type="term" value="F:ATP hydrolysis activity"/>
    <property type="evidence" value="ECO:0007669"/>
    <property type="project" value="InterPro"/>
</dbReference>
<evidence type="ECO:0000313" key="4">
    <source>
        <dbReference type="EMBL" id="PIE31546.1"/>
    </source>
</evidence>
<evidence type="ECO:0000313" key="5">
    <source>
        <dbReference type="Proteomes" id="UP000230821"/>
    </source>
</evidence>
<feature type="transmembrane region" description="Helical" evidence="2">
    <location>
        <begin position="63"/>
        <end position="85"/>
    </location>
</feature>
<dbReference type="Proteomes" id="UP000230821">
    <property type="component" value="Unassembled WGS sequence"/>
</dbReference>
<dbReference type="InterPro" id="IPR027417">
    <property type="entry name" value="P-loop_NTPase"/>
</dbReference>
<dbReference type="InterPro" id="IPR003593">
    <property type="entry name" value="AAA+_ATPase"/>
</dbReference>
<gene>
    <name evidence="4" type="ORF">CSA56_17940</name>
</gene>
<dbReference type="SMART" id="SM00530">
    <property type="entry name" value="HTH_XRE"/>
    <property type="match status" value="1"/>
</dbReference>
<feature type="compositionally biased region" description="Low complexity" evidence="1">
    <location>
        <begin position="453"/>
        <end position="462"/>
    </location>
</feature>
<organism evidence="4 5">
    <name type="scientific">candidate division KSB3 bacterium</name>
    <dbReference type="NCBI Taxonomy" id="2044937"/>
    <lineage>
        <taxon>Bacteria</taxon>
        <taxon>candidate division KSB3</taxon>
    </lineage>
</organism>
<dbReference type="InterPro" id="IPR049945">
    <property type="entry name" value="AAA_22"/>
</dbReference>
<dbReference type="GO" id="GO:0003677">
    <property type="term" value="F:DNA binding"/>
    <property type="evidence" value="ECO:0007669"/>
    <property type="project" value="InterPro"/>
</dbReference>
<evidence type="ECO:0000259" key="3">
    <source>
        <dbReference type="PROSITE" id="PS50943"/>
    </source>
</evidence>
<dbReference type="SMART" id="SM00382">
    <property type="entry name" value="AAA"/>
    <property type="match status" value="1"/>
</dbReference>
<reference evidence="4 5" key="1">
    <citation type="submission" date="2017-10" db="EMBL/GenBank/DDBJ databases">
        <title>Novel microbial diversity and functional potential in the marine mammal oral microbiome.</title>
        <authorList>
            <person name="Dudek N.K."/>
            <person name="Sun C.L."/>
            <person name="Burstein D."/>
            <person name="Kantor R.S."/>
            <person name="Aliaga Goltsman D.S."/>
            <person name="Bik E.M."/>
            <person name="Thomas B.C."/>
            <person name="Banfield J.F."/>
            <person name="Relman D.A."/>
        </authorList>
    </citation>
    <scope>NUCLEOTIDE SEQUENCE [LARGE SCALE GENOMIC DNA]</scope>
    <source>
        <strain evidence="4">DOLJORAL78_47_16</strain>
    </source>
</reference>
<comment type="caution">
    <text evidence="4">The sequence shown here is derived from an EMBL/GenBank/DDBJ whole genome shotgun (WGS) entry which is preliminary data.</text>
</comment>
<feature type="region of interest" description="Disordered" evidence="1">
    <location>
        <begin position="451"/>
        <end position="503"/>
    </location>
</feature>
<proteinExistence type="predicted"/>
<dbReference type="SUPFAM" id="SSF52540">
    <property type="entry name" value="P-loop containing nucleoside triphosphate hydrolases"/>
    <property type="match status" value="1"/>
</dbReference>
<dbReference type="Gene3D" id="1.10.260.40">
    <property type="entry name" value="lambda repressor-like DNA-binding domains"/>
    <property type="match status" value="1"/>
</dbReference>
<keyword evidence="2" id="KW-1133">Transmembrane helix</keyword>
<dbReference type="PROSITE" id="PS50943">
    <property type="entry name" value="HTH_CROC1"/>
    <property type="match status" value="1"/>
</dbReference>
<protein>
    <recommendedName>
        <fullName evidence="3">HTH cro/C1-type domain-containing protein</fullName>
    </recommendedName>
</protein>
<dbReference type="CDD" id="cd00093">
    <property type="entry name" value="HTH_XRE"/>
    <property type="match status" value="1"/>
</dbReference>
<keyword evidence="2" id="KW-0472">Membrane</keyword>
<dbReference type="Pfam" id="PF13401">
    <property type="entry name" value="AAA_22"/>
    <property type="match status" value="1"/>
</dbReference>
<dbReference type="Gene3D" id="3.40.50.300">
    <property type="entry name" value="P-loop containing nucleotide triphosphate hydrolases"/>
    <property type="match status" value="1"/>
</dbReference>
<dbReference type="AlphaFoldDB" id="A0A2G6K790"/>
<name>A0A2G6K790_9BACT</name>
<accession>A0A2G6K790</accession>
<evidence type="ECO:0000256" key="1">
    <source>
        <dbReference type="SAM" id="MobiDB-lite"/>
    </source>
</evidence>
<feature type="transmembrane region" description="Helical" evidence="2">
    <location>
        <begin position="235"/>
        <end position="252"/>
    </location>
</feature>
<feature type="compositionally biased region" description="Low complexity" evidence="1">
    <location>
        <begin position="474"/>
        <end position="497"/>
    </location>
</feature>
<evidence type="ECO:0000256" key="2">
    <source>
        <dbReference type="SAM" id="Phobius"/>
    </source>
</evidence>
<dbReference type="EMBL" id="PDSK01000141">
    <property type="protein sequence ID" value="PIE31546.1"/>
    <property type="molecule type" value="Genomic_DNA"/>
</dbReference>
<dbReference type="InterPro" id="IPR010982">
    <property type="entry name" value="Lambda_DNA-bd_dom_sf"/>
</dbReference>
<dbReference type="Pfam" id="PF01381">
    <property type="entry name" value="HTH_3"/>
    <property type="match status" value="1"/>
</dbReference>
<feature type="transmembrane region" description="Helical" evidence="2">
    <location>
        <begin position="7"/>
        <end position="25"/>
    </location>
</feature>
<dbReference type="SUPFAM" id="SSF47413">
    <property type="entry name" value="lambda repressor-like DNA-binding domains"/>
    <property type="match status" value="1"/>
</dbReference>
<feature type="domain" description="HTH cro/C1-type" evidence="3">
    <location>
        <begin position="544"/>
        <end position="595"/>
    </location>
</feature>